<accession>A0AAD7GAT7</accession>
<comment type="caution">
    <text evidence="1">The sequence shown here is derived from an EMBL/GenBank/DDBJ whole genome shotgun (WGS) entry which is preliminary data.</text>
</comment>
<dbReference type="EMBL" id="JARKIE010000104">
    <property type="protein sequence ID" value="KAJ7683846.1"/>
    <property type="molecule type" value="Genomic_DNA"/>
</dbReference>
<sequence length="276" mass="31223">MPATVCHSPPALCKFKQERGEAQIKLLSAFIQFHNGPIQENYDLAEPFLRTRTYADRTACWKFCDLYPALEIGSSTMPAEIGIMMPNGPAWCFFRNLFLSHSAYPAIAAHSRPAADVFHAFEERPESICQLRSDLVIARIDTTDRKSELVPQNCGSYSIWASQQIASANDVGPYHLSQGGNQLRHNIISEDSVCLLRNSVLFTPNFELGSAFSHRHRHRSPLQNHPRTAWILVYSPPLWQLLGTNPSFKRLSSKFTTSPSTSMWDRVIVWVLFRGT</sequence>
<protein>
    <submittedName>
        <fullName evidence="1">Uncharacterized protein</fullName>
    </submittedName>
</protein>
<name>A0AAD7GAT7_MYCRO</name>
<reference evidence="1" key="1">
    <citation type="submission" date="2023-03" db="EMBL/GenBank/DDBJ databases">
        <title>Massive genome expansion in bonnet fungi (Mycena s.s.) driven by repeated elements and novel gene families across ecological guilds.</title>
        <authorList>
            <consortium name="Lawrence Berkeley National Laboratory"/>
            <person name="Harder C.B."/>
            <person name="Miyauchi S."/>
            <person name="Viragh M."/>
            <person name="Kuo A."/>
            <person name="Thoen E."/>
            <person name="Andreopoulos B."/>
            <person name="Lu D."/>
            <person name="Skrede I."/>
            <person name="Drula E."/>
            <person name="Henrissat B."/>
            <person name="Morin E."/>
            <person name="Kohler A."/>
            <person name="Barry K."/>
            <person name="LaButti K."/>
            <person name="Morin E."/>
            <person name="Salamov A."/>
            <person name="Lipzen A."/>
            <person name="Mereny Z."/>
            <person name="Hegedus B."/>
            <person name="Baldrian P."/>
            <person name="Stursova M."/>
            <person name="Weitz H."/>
            <person name="Taylor A."/>
            <person name="Grigoriev I.V."/>
            <person name="Nagy L.G."/>
            <person name="Martin F."/>
            <person name="Kauserud H."/>
        </authorList>
    </citation>
    <scope>NUCLEOTIDE SEQUENCE</scope>
    <source>
        <strain evidence="1">CBHHK067</strain>
    </source>
</reference>
<dbReference type="Proteomes" id="UP001221757">
    <property type="component" value="Unassembled WGS sequence"/>
</dbReference>
<proteinExistence type="predicted"/>
<dbReference type="AlphaFoldDB" id="A0AAD7GAT7"/>
<evidence type="ECO:0000313" key="1">
    <source>
        <dbReference type="EMBL" id="KAJ7683846.1"/>
    </source>
</evidence>
<gene>
    <name evidence="1" type="ORF">B0H17DRAFT_1137469</name>
</gene>
<keyword evidence="2" id="KW-1185">Reference proteome</keyword>
<organism evidence="1 2">
    <name type="scientific">Mycena rosella</name>
    <name type="common">Pink bonnet</name>
    <name type="synonym">Agaricus rosellus</name>
    <dbReference type="NCBI Taxonomy" id="1033263"/>
    <lineage>
        <taxon>Eukaryota</taxon>
        <taxon>Fungi</taxon>
        <taxon>Dikarya</taxon>
        <taxon>Basidiomycota</taxon>
        <taxon>Agaricomycotina</taxon>
        <taxon>Agaricomycetes</taxon>
        <taxon>Agaricomycetidae</taxon>
        <taxon>Agaricales</taxon>
        <taxon>Marasmiineae</taxon>
        <taxon>Mycenaceae</taxon>
        <taxon>Mycena</taxon>
    </lineage>
</organism>
<evidence type="ECO:0000313" key="2">
    <source>
        <dbReference type="Proteomes" id="UP001221757"/>
    </source>
</evidence>